<evidence type="ECO:0000256" key="7">
    <source>
        <dbReference type="PROSITE-ProRule" id="PRU00042"/>
    </source>
</evidence>
<dbReference type="PROSITE" id="PS00028">
    <property type="entry name" value="ZINC_FINGER_C2H2_1"/>
    <property type="match status" value="1"/>
</dbReference>
<dbReference type="SMART" id="SM00355">
    <property type="entry name" value="ZnF_C2H2"/>
    <property type="match status" value="3"/>
</dbReference>
<dbReference type="Gene3D" id="3.30.160.60">
    <property type="entry name" value="Classic Zinc Finger"/>
    <property type="match status" value="2"/>
</dbReference>
<dbReference type="Pfam" id="PF22995">
    <property type="entry name" value="C2CH-3rd_BIRD-IDD"/>
    <property type="match status" value="1"/>
</dbReference>
<reference evidence="10" key="1">
    <citation type="submission" date="2022-03" db="EMBL/GenBank/DDBJ databases">
        <title>A functionally conserved STORR gene fusion in Papaver species that diverged 16.8 million years ago.</title>
        <authorList>
            <person name="Catania T."/>
        </authorList>
    </citation>
    <scope>NUCLEOTIDE SEQUENCE</scope>
    <source>
        <strain evidence="10">S-191538</strain>
    </source>
</reference>
<dbReference type="GO" id="GO:0008270">
    <property type="term" value="F:zinc ion binding"/>
    <property type="evidence" value="ECO:0007669"/>
    <property type="project" value="UniProtKB-KW"/>
</dbReference>
<keyword evidence="1" id="KW-0479">Metal-binding</keyword>
<feature type="compositionally biased region" description="Low complexity" evidence="8">
    <location>
        <begin position="1"/>
        <end position="14"/>
    </location>
</feature>
<dbReference type="Pfam" id="PF00096">
    <property type="entry name" value="zf-C2H2"/>
    <property type="match status" value="1"/>
</dbReference>
<dbReference type="Proteomes" id="UP001177140">
    <property type="component" value="Unassembled WGS sequence"/>
</dbReference>
<feature type="compositionally biased region" description="Polar residues" evidence="8">
    <location>
        <begin position="20"/>
        <end position="41"/>
    </location>
</feature>
<sequence length="559" mass="61649">MSSSLTYTSASAASGEGILSSLSPQNQSTEATTMTSSQTPTLVKRKRGLPGNPDPDSEVIALSPWELTATNSHVCEICNKGFQREQNLQLHRRQHNLPWRLKQRNDNGVSKKKVYVCPEVNCVHHDPSRALADLTGIKKHFSRKHGEKKWKCEKCSKKYAVQSDWKVHSKSCGIKEYRCDCGTLFARKDSYITHRAFCDALAEESARTPIMSLTNPLQQHHISTSAASPLTLQPQYFHTQQQEQQHYNLIKQEMPAWLSCPQPIDLSTSAASLQPQYFHTQQQHYNLFRPELPPWLSCSHSIDLTTSSPSMYSTSFEHKYSQQTPTHENKNGYQQQISSSFAASSALSPHMSATALLQKAAQMGATIGKPSSSAAPTATAASLVHSRVLLPHHSHMTFNGNNNNPTAASTTSVATTETGFGFGLSSHEDIENGSDSNFCVAMSTKAAMSSGNFMDHHISAQTQQQQLEDMMNSLSSTSGGFDTSASCFAGQHHMEQAFDSTRRSSNESNNTSESRSAKTPKRGGNGGMTRDFLGLRAFSHMNVNMAGCNNKFEHHQQQQ</sequence>
<dbReference type="InterPro" id="IPR036236">
    <property type="entry name" value="Znf_C2H2_sf"/>
</dbReference>
<keyword evidence="4" id="KW-0862">Zinc</keyword>
<evidence type="ECO:0000256" key="1">
    <source>
        <dbReference type="ARBA" id="ARBA00022723"/>
    </source>
</evidence>
<comment type="caution">
    <text evidence="10">The sequence shown here is derived from an EMBL/GenBank/DDBJ whole genome shotgun (WGS) entry which is preliminary data.</text>
</comment>
<evidence type="ECO:0000256" key="5">
    <source>
        <dbReference type="ARBA" id="ARBA00023015"/>
    </source>
</evidence>
<evidence type="ECO:0000256" key="2">
    <source>
        <dbReference type="ARBA" id="ARBA00022737"/>
    </source>
</evidence>
<keyword evidence="2" id="KW-0677">Repeat</keyword>
<dbReference type="FunFam" id="3.30.160.60:FF:000131">
    <property type="entry name" value="protein indeterminate-domain 5, chloroplastic-like"/>
    <property type="match status" value="1"/>
</dbReference>
<keyword evidence="6" id="KW-0804">Transcription</keyword>
<dbReference type="Pfam" id="PF22996">
    <property type="entry name" value="C2H2-2nd_BIRD-IDD"/>
    <property type="match status" value="1"/>
</dbReference>
<organism evidence="10 11">
    <name type="scientific">Papaver nudicaule</name>
    <name type="common">Iceland poppy</name>
    <dbReference type="NCBI Taxonomy" id="74823"/>
    <lineage>
        <taxon>Eukaryota</taxon>
        <taxon>Viridiplantae</taxon>
        <taxon>Streptophyta</taxon>
        <taxon>Embryophyta</taxon>
        <taxon>Tracheophyta</taxon>
        <taxon>Spermatophyta</taxon>
        <taxon>Magnoliopsida</taxon>
        <taxon>Ranunculales</taxon>
        <taxon>Papaveraceae</taxon>
        <taxon>Papaveroideae</taxon>
        <taxon>Papaver</taxon>
    </lineage>
</organism>
<keyword evidence="3 7" id="KW-0863">Zinc-finger</keyword>
<dbReference type="PANTHER" id="PTHR10593">
    <property type="entry name" value="SERINE/THREONINE-PROTEIN KINASE RIO"/>
    <property type="match status" value="1"/>
</dbReference>
<dbReference type="InterPro" id="IPR055185">
    <property type="entry name" value="C2CH-4th_BIRD-IDD"/>
</dbReference>
<dbReference type="GO" id="GO:0003700">
    <property type="term" value="F:DNA-binding transcription factor activity"/>
    <property type="evidence" value="ECO:0007669"/>
    <property type="project" value="TreeGrafter"/>
</dbReference>
<keyword evidence="5" id="KW-0805">Transcription regulation</keyword>
<protein>
    <recommendedName>
        <fullName evidence="9">C2H2-type domain-containing protein</fullName>
    </recommendedName>
</protein>
<feature type="region of interest" description="Disordered" evidence="8">
    <location>
        <begin position="1"/>
        <end position="58"/>
    </location>
</feature>
<feature type="region of interest" description="Disordered" evidence="8">
    <location>
        <begin position="496"/>
        <end position="531"/>
    </location>
</feature>
<dbReference type="PANTHER" id="PTHR10593:SF236">
    <property type="entry name" value="PROTEIN INDETERMINATE-DOMAIN 11"/>
    <property type="match status" value="1"/>
</dbReference>
<evidence type="ECO:0000256" key="6">
    <source>
        <dbReference type="ARBA" id="ARBA00023163"/>
    </source>
</evidence>
<gene>
    <name evidence="10" type="ORF">MKW94_000807</name>
</gene>
<dbReference type="InterPro" id="IPR031140">
    <property type="entry name" value="IDD1-16"/>
</dbReference>
<feature type="compositionally biased region" description="Basic and acidic residues" evidence="8">
    <location>
        <begin position="496"/>
        <end position="505"/>
    </location>
</feature>
<evidence type="ECO:0000256" key="4">
    <source>
        <dbReference type="ARBA" id="ARBA00022833"/>
    </source>
</evidence>
<proteinExistence type="predicted"/>
<feature type="domain" description="C2H2-type" evidence="9">
    <location>
        <begin position="73"/>
        <end position="95"/>
    </location>
</feature>
<dbReference type="EMBL" id="JAJJMA010187081">
    <property type="protein sequence ID" value="MCL7038125.1"/>
    <property type="molecule type" value="Genomic_DNA"/>
</dbReference>
<evidence type="ECO:0000256" key="8">
    <source>
        <dbReference type="SAM" id="MobiDB-lite"/>
    </source>
</evidence>
<dbReference type="Pfam" id="PF22992">
    <property type="entry name" value="C2CH-4th_BIRD-IDD"/>
    <property type="match status" value="1"/>
</dbReference>
<accession>A0AA41SN85</accession>
<dbReference type="SUPFAM" id="SSF57667">
    <property type="entry name" value="beta-beta-alpha zinc fingers"/>
    <property type="match status" value="1"/>
</dbReference>
<name>A0AA41SN85_PAPNU</name>
<keyword evidence="11" id="KW-1185">Reference proteome</keyword>
<evidence type="ECO:0000256" key="3">
    <source>
        <dbReference type="ARBA" id="ARBA00022771"/>
    </source>
</evidence>
<evidence type="ECO:0000259" key="9">
    <source>
        <dbReference type="PROSITE" id="PS50157"/>
    </source>
</evidence>
<dbReference type="InterPro" id="IPR055186">
    <property type="entry name" value="C2H2-2nd_BIRD-IDD"/>
</dbReference>
<dbReference type="AlphaFoldDB" id="A0AA41SN85"/>
<dbReference type="InterPro" id="IPR055187">
    <property type="entry name" value="C2CH-3rd_BIRD-IDD"/>
</dbReference>
<dbReference type="GO" id="GO:0005634">
    <property type="term" value="C:nucleus"/>
    <property type="evidence" value="ECO:0007669"/>
    <property type="project" value="TreeGrafter"/>
</dbReference>
<evidence type="ECO:0000313" key="10">
    <source>
        <dbReference type="EMBL" id="MCL7038125.1"/>
    </source>
</evidence>
<dbReference type="InterPro" id="IPR013087">
    <property type="entry name" value="Znf_C2H2_type"/>
</dbReference>
<evidence type="ECO:0000313" key="11">
    <source>
        <dbReference type="Proteomes" id="UP001177140"/>
    </source>
</evidence>
<dbReference type="PROSITE" id="PS50157">
    <property type="entry name" value="ZINC_FINGER_C2H2_2"/>
    <property type="match status" value="1"/>
</dbReference>